<dbReference type="EMBL" id="JAMB01000022">
    <property type="protein sequence ID" value="ETX09437.1"/>
    <property type="molecule type" value="Genomic_DNA"/>
</dbReference>
<dbReference type="Proteomes" id="UP000054058">
    <property type="component" value="Unassembled WGS sequence"/>
</dbReference>
<dbReference type="OrthoDB" id="6106870at2"/>
<comment type="caution">
    <text evidence="1">The sequence shown here is derived from an EMBL/GenBank/DDBJ whole genome shotgun (WGS) entry which is preliminary data.</text>
</comment>
<accession>X7E0H3</accession>
<keyword evidence="2" id="KW-1185">Reference proteome</keyword>
<reference evidence="1 2" key="1">
    <citation type="submission" date="2014-01" db="EMBL/GenBank/DDBJ databases">
        <title>Marinomonas ushuaiensis DSM 15871 Genome Sequencing.</title>
        <authorList>
            <person name="Lai Q."/>
            <person name="Shao Z.S."/>
        </authorList>
    </citation>
    <scope>NUCLEOTIDE SEQUENCE [LARGE SCALE GENOMIC DNA]</scope>
    <source>
        <strain evidence="1 2">DSM 15871</strain>
    </source>
</reference>
<evidence type="ECO:0000313" key="2">
    <source>
        <dbReference type="Proteomes" id="UP000054058"/>
    </source>
</evidence>
<evidence type="ECO:0000313" key="1">
    <source>
        <dbReference type="EMBL" id="ETX09437.1"/>
    </source>
</evidence>
<protein>
    <submittedName>
        <fullName evidence="1">Uncharacterized protein</fullName>
    </submittedName>
</protein>
<gene>
    <name evidence="1" type="ORF">MUS1_08770</name>
</gene>
<dbReference type="STRING" id="1122207.MUS1_08770"/>
<proteinExistence type="predicted"/>
<sequence length="53" mass="6065">MEHLQQLLIELENISLSDISEIPEPHQHVMADRVEQLHDALKAALHSKSIDKI</sequence>
<dbReference type="RefSeq" id="WP_156924904.1">
    <property type="nucleotide sequence ID" value="NZ_JAMB01000022.1"/>
</dbReference>
<dbReference type="AlphaFoldDB" id="X7E0H3"/>
<dbReference type="PATRIC" id="fig|1122207.3.peg.3100"/>
<organism evidence="1 2">
    <name type="scientific">Marinomonas ushuaiensis DSM 15871</name>
    <dbReference type="NCBI Taxonomy" id="1122207"/>
    <lineage>
        <taxon>Bacteria</taxon>
        <taxon>Pseudomonadati</taxon>
        <taxon>Pseudomonadota</taxon>
        <taxon>Gammaproteobacteria</taxon>
        <taxon>Oceanospirillales</taxon>
        <taxon>Oceanospirillaceae</taxon>
        <taxon>Marinomonas</taxon>
    </lineage>
</organism>
<name>X7E0H3_9GAMM</name>